<gene>
    <name evidence="1" type="ORF">ASPCADRAFT_202813</name>
</gene>
<sequence length="448" mass="50347">MSWSQVSPTRWERPLTGFEEYLVLHANISSTVSSTNQQYTLFSKVTVDLHLPNIESALQHAWKQMRFTEPDLATTILDGQTKVYETPTPTALQEWLNSTFIISPDLTDADDLQRNGPPIHQSKLYYLPKTSELVLRAQHSAIDGIGVLIWWDKFFHALHHPLPEIPFGQEHHHLDVPIHIALANNDPPTHEETQKATAKVLEYVSHLPGIGMVSQAGTTPPGKSQHIEHRFSPDLTAAIIHGCKRRGISVTSAVHAAYVMVLMQHADPKSNTSRYTTVNTFNLRDYLPERYRRKAATNCPINLPFSVELPVGFAEVAGELHRRYRNDVRGDPEVLGLVGAYNAVLIAMLKAPEAQRVAVPTDAFVSSLGVVERYLRREYGGVVTVRDYRFTVDAVLGMDALHVLTFRDELRLVYSFNDGYEEAGVIRGYLDDVERVLREEVVVVGDVC</sequence>
<reference evidence="2" key="1">
    <citation type="journal article" date="2017" name="Genome Biol.">
        <title>Comparative genomics reveals high biological diversity and specific adaptations in the industrially and medically important fungal genus Aspergillus.</title>
        <authorList>
            <person name="de Vries R.P."/>
            <person name="Riley R."/>
            <person name="Wiebenga A."/>
            <person name="Aguilar-Osorio G."/>
            <person name="Amillis S."/>
            <person name="Uchima C.A."/>
            <person name="Anderluh G."/>
            <person name="Asadollahi M."/>
            <person name="Askin M."/>
            <person name="Barry K."/>
            <person name="Battaglia E."/>
            <person name="Bayram O."/>
            <person name="Benocci T."/>
            <person name="Braus-Stromeyer S.A."/>
            <person name="Caldana C."/>
            <person name="Canovas D."/>
            <person name="Cerqueira G.C."/>
            <person name="Chen F."/>
            <person name="Chen W."/>
            <person name="Choi C."/>
            <person name="Clum A."/>
            <person name="Dos Santos R.A."/>
            <person name="Damasio A.R."/>
            <person name="Diallinas G."/>
            <person name="Emri T."/>
            <person name="Fekete E."/>
            <person name="Flipphi M."/>
            <person name="Freyberg S."/>
            <person name="Gallo A."/>
            <person name="Gournas C."/>
            <person name="Habgood R."/>
            <person name="Hainaut M."/>
            <person name="Harispe M.L."/>
            <person name="Henrissat B."/>
            <person name="Hilden K.S."/>
            <person name="Hope R."/>
            <person name="Hossain A."/>
            <person name="Karabika E."/>
            <person name="Karaffa L."/>
            <person name="Karanyi Z."/>
            <person name="Krasevec N."/>
            <person name="Kuo A."/>
            <person name="Kusch H."/>
            <person name="LaButti K."/>
            <person name="Lagendijk E.L."/>
            <person name="Lapidus A."/>
            <person name="Levasseur A."/>
            <person name="Lindquist E."/>
            <person name="Lipzen A."/>
            <person name="Logrieco A.F."/>
            <person name="MacCabe A."/>
            <person name="Maekelae M.R."/>
            <person name="Malavazi I."/>
            <person name="Melin P."/>
            <person name="Meyer V."/>
            <person name="Mielnichuk N."/>
            <person name="Miskei M."/>
            <person name="Molnar A.P."/>
            <person name="Mule G."/>
            <person name="Ngan C.Y."/>
            <person name="Orejas M."/>
            <person name="Orosz E."/>
            <person name="Ouedraogo J.P."/>
            <person name="Overkamp K.M."/>
            <person name="Park H.-S."/>
            <person name="Perrone G."/>
            <person name="Piumi F."/>
            <person name="Punt P.J."/>
            <person name="Ram A.F."/>
            <person name="Ramon A."/>
            <person name="Rauscher S."/>
            <person name="Record E."/>
            <person name="Riano-Pachon D.M."/>
            <person name="Robert V."/>
            <person name="Roehrig J."/>
            <person name="Ruller R."/>
            <person name="Salamov A."/>
            <person name="Salih N.S."/>
            <person name="Samson R.A."/>
            <person name="Sandor E."/>
            <person name="Sanguinetti M."/>
            <person name="Schuetze T."/>
            <person name="Sepcic K."/>
            <person name="Shelest E."/>
            <person name="Sherlock G."/>
            <person name="Sophianopoulou V."/>
            <person name="Squina F.M."/>
            <person name="Sun H."/>
            <person name="Susca A."/>
            <person name="Todd R.B."/>
            <person name="Tsang A."/>
            <person name="Unkles S.E."/>
            <person name="van de Wiele N."/>
            <person name="van Rossen-Uffink D."/>
            <person name="Oliveira J.V."/>
            <person name="Vesth T.C."/>
            <person name="Visser J."/>
            <person name="Yu J.-H."/>
            <person name="Zhou M."/>
            <person name="Andersen M.R."/>
            <person name="Archer D.B."/>
            <person name="Baker S.E."/>
            <person name="Benoit I."/>
            <person name="Brakhage A.A."/>
            <person name="Braus G.H."/>
            <person name="Fischer R."/>
            <person name="Frisvad J.C."/>
            <person name="Goldman G.H."/>
            <person name="Houbraken J."/>
            <person name="Oakley B."/>
            <person name="Pocsi I."/>
            <person name="Scazzocchio C."/>
            <person name="Seiboth B."/>
            <person name="vanKuyk P.A."/>
            <person name="Wortman J."/>
            <person name="Dyer P.S."/>
            <person name="Grigoriev I.V."/>
        </authorList>
    </citation>
    <scope>NUCLEOTIDE SEQUENCE [LARGE SCALE GENOMIC DNA]</scope>
    <source>
        <strain evidence="2">ITEM 5010</strain>
    </source>
</reference>
<dbReference type="OrthoDB" id="2548233at2759"/>
<dbReference type="VEuPathDB" id="FungiDB:ASPCADRAFT_202813"/>
<dbReference type="SUPFAM" id="SSF52777">
    <property type="entry name" value="CoA-dependent acyltransferases"/>
    <property type="match status" value="1"/>
</dbReference>
<evidence type="ECO:0008006" key="3">
    <source>
        <dbReference type="Google" id="ProtNLM"/>
    </source>
</evidence>
<dbReference type="AlphaFoldDB" id="A0A1R3S2J7"/>
<dbReference type="PANTHER" id="PTHR42034:SF1">
    <property type="entry name" value="CONDENSATION DOMAIN-CONTAINING PROTEIN"/>
    <property type="match status" value="1"/>
</dbReference>
<dbReference type="Gene3D" id="3.30.559.30">
    <property type="entry name" value="Nonribosomal peptide synthetase, condensation domain"/>
    <property type="match status" value="1"/>
</dbReference>
<keyword evidence="2" id="KW-1185">Reference proteome</keyword>
<dbReference type="EMBL" id="KV907493">
    <property type="protein sequence ID" value="OOG00965.1"/>
    <property type="molecule type" value="Genomic_DNA"/>
</dbReference>
<name>A0A1R3S2J7_ASPC5</name>
<dbReference type="Proteomes" id="UP000188318">
    <property type="component" value="Unassembled WGS sequence"/>
</dbReference>
<accession>A0A1R3S2J7</accession>
<dbReference type="Gene3D" id="3.30.559.10">
    <property type="entry name" value="Chloramphenicol acetyltransferase-like domain"/>
    <property type="match status" value="1"/>
</dbReference>
<dbReference type="PANTHER" id="PTHR42034">
    <property type="entry name" value="CHROMOSOME 7, WHOLE GENOME SHOTGUN SEQUENCE-RELATED"/>
    <property type="match status" value="1"/>
</dbReference>
<evidence type="ECO:0000313" key="2">
    <source>
        <dbReference type="Proteomes" id="UP000188318"/>
    </source>
</evidence>
<proteinExistence type="predicted"/>
<dbReference type="InterPro" id="IPR023213">
    <property type="entry name" value="CAT-like_dom_sf"/>
</dbReference>
<protein>
    <recommendedName>
        <fullName evidence="3">Condensation domain-containing protein</fullName>
    </recommendedName>
</protein>
<evidence type="ECO:0000313" key="1">
    <source>
        <dbReference type="EMBL" id="OOG00965.1"/>
    </source>
</evidence>
<dbReference type="OMA" id="TGREHWG"/>
<organism evidence="1 2">
    <name type="scientific">Aspergillus carbonarius (strain ITEM 5010)</name>
    <dbReference type="NCBI Taxonomy" id="602072"/>
    <lineage>
        <taxon>Eukaryota</taxon>
        <taxon>Fungi</taxon>
        <taxon>Dikarya</taxon>
        <taxon>Ascomycota</taxon>
        <taxon>Pezizomycotina</taxon>
        <taxon>Eurotiomycetes</taxon>
        <taxon>Eurotiomycetidae</taxon>
        <taxon>Eurotiales</taxon>
        <taxon>Aspergillaceae</taxon>
        <taxon>Aspergillus</taxon>
        <taxon>Aspergillus subgen. Circumdati</taxon>
    </lineage>
</organism>